<dbReference type="EMBL" id="LJIJ01004935">
    <property type="protein sequence ID" value="ODM87629.1"/>
    <property type="molecule type" value="Genomic_DNA"/>
</dbReference>
<feature type="non-terminal residue" evidence="1">
    <location>
        <position position="186"/>
    </location>
</feature>
<dbReference type="GO" id="GO:1902936">
    <property type="term" value="F:phosphatidylinositol bisphosphate binding"/>
    <property type="evidence" value="ECO:0007669"/>
    <property type="project" value="TreeGrafter"/>
</dbReference>
<dbReference type="Gene3D" id="3.40.525.10">
    <property type="entry name" value="CRAL-TRIO lipid binding domain"/>
    <property type="match status" value="1"/>
</dbReference>
<name>A0A1D2M3T2_ORCCI</name>
<keyword evidence="2" id="KW-1185">Reference proteome</keyword>
<organism evidence="1 2">
    <name type="scientific">Orchesella cincta</name>
    <name type="common">Springtail</name>
    <name type="synonym">Podura cincta</name>
    <dbReference type="NCBI Taxonomy" id="48709"/>
    <lineage>
        <taxon>Eukaryota</taxon>
        <taxon>Metazoa</taxon>
        <taxon>Ecdysozoa</taxon>
        <taxon>Arthropoda</taxon>
        <taxon>Hexapoda</taxon>
        <taxon>Collembola</taxon>
        <taxon>Entomobryomorpha</taxon>
        <taxon>Entomobryoidea</taxon>
        <taxon>Orchesellidae</taxon>
        <taxon>Orchesellinae</taxon>
        <taxon>Orchesella</taxon>
    </lineage>
</organism>
<dbReference type="STRING" id="48709.A0A1D2M3T2"/>
<accession>A0A1D2M3T2</accession>
<evidence type="ECO:0000313" key="2">
    <source>
        <dbReference type="Proteomes" id="UP000094527"/>
    </source>
</evidence>
<dbReference type="SUPFAM" id="SSF52087">
    <property type="entry name" value="CRAL/TRIO domain"/>
    <property type="match status" value="1"/>
</dbReference>
<dbReference type="AlphaFoldDB" id="A0A1D2M3T2"/>
<reference evidence="1 2" key="1">
    <citation type="journal article" date="2016" name="Genome Biol. Evol.">
        <title>Gene Family Evolution Reflects Adaptation to Soil Environmental Stressors in the Genome of the Collembolan Orchesella cincta.</title>
        <authorList>
            <person name="Faddeeva-Vakhrusheva A."/>
            <person name="Derks M.F."/>
            <person name="Anvar S.Y."/>
            <person name="Agamennone V."/>
            <person name="Suring W."/>
            <person name="Smit S."/>
            <person name="van Straalen N.M."/>
            <person name="Roelofs D."/>
        </authorList>
    </citation>
    <scope>NUCLEOTIDE SEQUENCE [LARGE SCALE GENOMIC DNA]</scope>
    <source>
        <tissue evidence="1">Mixed pool</tissue>
    </source>
</reference>
<dbReference type="GO" id="GO:0016020">
    <property type="term" value="C:membrane"/>
    <property type="evidence" value="ECO:0007669"/>
    <property type="project" value="TreeGrafter"/>
</dbReference>
<dbReference type="PANTHER" id="PTHR10174:SF130">
    <property type="entry name" value="ALPHA-TOCOPHEROL TRANSFER PROTEIN-LIKE"/>
    <property type="match status" value="1"/>
</dbReference>
<dbReference type="OrthoDB" id="75724at2759"/>
<dbReference type="InterPro" id="IPR036865">
    <property type="entry name" value="CRAL-TRIO_dom_sf"/>
</dbReference>
<evidence type="ECO:0000313" key="1">
    <source>
        <dbReference type="EMBL" id="ODM87629.1"/>
    </source>
</evidence>
<dbReference type="Proteomes" id="UP000094527">
    <property type="component" value="Unassembled WGS sequence"/>
</dbReference>
<feature type="non-terminal residue" evidence="1">
    <location>
        <position position="1"/>
    </location>
</feature>
<gene>
    <name evidence="1" type="ORF">Ocin01_19053</name>
</gene>
<dbReference type="PANTHER" id="PTHR10174">
    <property type="entry name" value="ALPHA-TOCOPHEROL TRANSFER PROTEIN-RELATED"/>
    <property type="match status" value="1"/>
</dbReference>
<comment type="caution">
    <text evidence="1">The sequence shown here is derived from an EMBL/GenBank/DDBJ whole genome shotgun (WGS) entry which is preliminary data.</text>
</comment>
<proteinExistence type="predicted"/>
<protein>
    <submittedName>
        <fullName evidence="1">Retinaldehyde-binding protein 1</fullName>
    </submittedName>
</protein>
<sequence length="186" mass="21181">QTPQAEVRFIEYPEVFQDSAPDFILPLIRNGIFGLLKAEDQKGRRIICYNGGKWNPDEISIQQLTTAGTFFLDLALRDKYSMINNGLIFIQNNSGLGMKHVKPFISKKFKERVSVAAINIRRCKEPAHLKGYLSVGLISIINNSSLFQQLTKDLRFSTKIFHQPSFQNFLLGNEEAFDKDILGLIK</sequence>